<keyword evidence="2 7" id="KW-0548">Nucleotidyltransferase</keyword>
<dbReference type="CDD" id="cd04899">
    <property type="entry name" value="ACT_ACR-UUR-like_2"/>
    <property type="match status" value="1"/>
</dbReference>
<dbReference type="NCBIfam" id="NF002895">
    <property type="entry name" value="PRK03381.1"/>
    <property type="match status" value="1"/>
</dbReference>
<dbReference type="SUPFAM" id="SSF109604">
    <property type="entry name" value="HD-domain/PDEase-like"/>
    <property type="match status" value="1"/>
</dbReference>
<evidence type="ECO:0000313" key="11">
    <source>
        <dbReference type="Proteomes" id="UP001216390"/>
    </source>
</evidence>
<dbReference type="InterPro" id="IPR002912">
    <property type="entry name" value="ACT_dom"/>
</dbReference>
<proteinExistence type="inferred from homology"/>
<dbReference type="Gene3D" id="1.10.3090.10">
    <property type="entry name" value="cca-adding enzyme, domain 2"/>
    <property type="match status" value="1"/>
</dbReference>
<name>A0AAE9Y766_9ACTN</name>
<evidence type="ECO:0000256" key="4">
    <source>
        <dbReference type="ARBA" id="ARBA00022801"/>
    </source>
</evidence>
<dbReference type="PROSITE" id="PS51671">
    <property type="entry name" value="ACT"/>
    <property type="match status" value="2"/>
</dbReference>
<dbReference type="HAMAP" id="MF_00277">
    <property type="entry name" value="PII_uridylyl_transf"/>
    <property type="match status" value="1"/>
</dbReference>
<comment type="catalytic activity">
    <reaction evidence="7">
        <text>[protein-PII]-uridylyl-L-tyrosine + H2O = [protein-PII]-L-tyrosine + UMP + H(+)</text>
        <dbReference type="Rhea" id="RHEA:48600"/>
        <dbReference type="Rhea" id="RHEA-COMP:12147"/>
        <dbReference type="Rhea" id="RHEA-COMP:12148"/>
        <dbReference type="ChEBI" id="CHEBI:15377"/>
        <dbReference type="ChEBI" id="CHEBI:15378"/>
        <dbReference type="ChEBI" id="CHEBI:46858"/>
        <dbReference type="ChEBI" id="CHEBI:57865"/>
        <dbReference type="ChEBI" id="CHEBI:90602"/>
    </reaction>
</comment>
<dbReference type="KEGG" id="ima:PO878_03625"/>
<dbReference type="Pfam" id="PF01966">
    <property type="entry name" value="HD"/>
    <property type="match status" value="1"/>
</dbReference>
<evidence type="ECO:0000256" key="6">
    <source>
        <dbReference type="ARBA" id="ARBA00023268"/>
    </source>
</evidence>
<dbReference type="PANTHER" id="PTHR47320">
    <property type="entry name" value="BIFUNCTIONAL URIDYLYLTRANSFERASE/URIDYLYL-REMOVING ENZYME"/>
    <property type="match status" value="1"/>
</dbReference>
<keyword evidence="11" id="KW-1185">Reference proteome</keyword>
<dbReference type="PANTHER" id="PTHR47320:SF1">
    <property type="entry name" value="BIFUNCTIONAL URIDYLYLTRANSFERASE_URIDYLYL-REMOVING ENZYME"/>
    <property type="match status" value="1"/>
</dbReference>
<keyword evidence="4 7" id="KW-0378">Hydrolase</keyword>
<dbReference type="InterPro" id="IPR006674">
    <property type="entry name" value="HD_domain"/>
</dbReference>
<dbReference type="InterPro" id="IPR043519">
    <property type="entry name" value="NT_sf"/>
</dbReference>
<dbReference type="SUPFAM" id="SSF81301">
    <property type="entry name" value="Nucleotidyltransferase"/>
    <property type="match status" value="1"/>
</dbReference>
<dbReference type="Pfam" id="PF01842">
    <property type="entry name" value="ACT"/>
    <property type="match status" value="2"/>
</dbReference>
<dbReference type="SUPFAM" id="SSF55021">
    <property type="entry name" value="ACT-like"/>
    <property type="match status" value="2"/>
</dbReference>
<dbReference type="RefSeq" id="WP_272737331.1">
    <property type="nucleotide sequence ID" value="NZ_CP116942.1"/>
</dbReference>
<dbReference type="EMBL" id="CP116942">
    <property type="protein sequence ID" value="WCO67812.1"/>
    <property type="molecule type" value="Genomic_DNA"/>
</dbReference>
<comment type="similarity">
    <text evidence="7">Belongs to the GlnD family.</text>
</comment>
<evidence type="ECO:0000256" key="3">
    <source>
        <dbReference type="ARBA" id="ARBA00022737"/>
    </source>
</evidence>
<feature type="domain" description="HD" evidence="9">
    <location>
        <begin position="433"/>
        <end position="534"/>
    </location>
</feature>
<keyword evidence="3" id="KW-0677">Repeat</keyword>
<dbReference type="EC" id="3.1.4.-" evidence="7"/>
<dbReference type="AlphaFoldDB" id="A0AAE9Y766"/>
<dbReference type="InterPro" id="IPR010043">
    <property type="entry name" value="UTase/UR"/>
</dbReference>
<dbReference type="Gene3D" id="3.30.70.260">
    <property type="match status" value="1"/>
</dbReference>
<dbReference type="EC" id="2.7.7.59" evidence="7"/>
<dbReference type="PROSITE" id="PS51831">
    <property type="entry name" value="HD"/>
    <property type="match status" value="1"/>
</dbReference>
<keyword evidence="6 7" id="KW-0511">Multifunctional enzyme</keyword>
<dbReference type="InterPro" id="IPR003607">
    <property type="entry name" value="HD/PDEase_dom"/>
</dbReference>
<accession>A0AAE9Y766</accession>
<comment type="activity regulation">
    <text evidence="7">Uridylyltransferase (UTase) activity is inhibited by glutamine, while glutamine activates uridylyl-removing (UR) activity.</text>
</comment>
<dbReference type="CDD" id="cd04900">
    <property type="entry name" value="ACT_UUR-like_1"/>
    <property type="match status" value="1"/>
</dbReference>
<comment type="domain">
    <text evidence="7">Has four distinct domains: an N-terminal nucleotidyltransferase (NT) domain responsible for UTase activity, a central HD domain that encodes UR activity, and two C-terminal ACT domains that seem to have a role in glutamine sensing.</text>
</comment>
<dbReference type="PIRSF" id="PIRSF006288">
    <property type="entry name" value="PII_uridyltransf"/>
    <property type="match status" value="1"/>
</dbReference>
<evidence type="ECO:0000256" key="2">
    <source>
        <dbReference type="ARBA" id="ARBA00022695"/>
    </source>
</evidence>
<dbReference type="GO" id="GO:0008773">
    <property type="term" value="F:[protein-PII] uridylyltransferase activity"/>
    <property type="evidence" value="ECO:0007669"/>
    <property type="project" value="UniProtKB-UniRule"/>
</dbReference>
<dbReference type="SMART" id="SM00471">
    <property type="entry name" value="HDc"/>
    <property type="match status" value="1"/>
</dbReference>
<dbReference type="GO" id="GO:0008081">
    <property type="term" value="F:phosphoric diester hydrolase activity"/>
    <property type="evidence" value="ECO:0007669"/>
    <property type="project" value="UniProtKB-UniRule"/>
</dbReference>
<keyword evidence="1 7" id="KW-0808">Transferase</keyword>
<feature type="domain" description="ACT" evidence="8">
    <location>
        <begin position="720"/>
        <end position="792"/>
    </location>
</feature>
<dbReference type="Pfam" id="PF08335">
    <property type="entry name" value="GlnD_UR_UTase"/>
    <property type="match status" value="1"/>
</dbReference>
<comment type="catalytic activity">
    <reaction evidence="7">
        <text>[protein-PII]-L-tyrosine + UTP = [protein-PII]-uridylyl-L-tyrosine + diphosphate</text>
        <dbReference type="Rhea" id="RHEA:13673"/>
        <dbReference type="Rhea" id="RHEA-COMP:12147"/>
        <dbReference type="Rhea" id="RHEA-COMP:12148"/>
        <dbReference type="ChEBI" id="CHEBI:33019"/>
        <dbReference type="ChEBI" id="CHEBI:46398"/>
        <dbReference type="ChEBI" id="CHEBI:46858"/>
        <dbReference type="ChEBI" id="CHEBI:90602"/>
        <dbReference type="EC" id="2.7.7.59"/>
    </reaction>
</comment>
<dbReference type="CDD" id="cd00077">
    <property type="entry name" value="HDc"/>
    <property type="match status" value="1"/>
</dbReference>
<dbReference type="InterPro" id="IPR045865">
    <property type="entry name" value="ACT-like_dom_sf"/>
</dbReference>
<feature type="domain" description="ACT" evidence="8">
    <location>
        <begin position="609"/>
        <end position="688"/>
    </location>
</feature>
<evidence type="ECO:0000259" key="8">
    <source>
        <dbReference type="PROSITE" id="PS51671"/>
    </source>
</evidence>
<evidence type="ECO:0000256" key="5">
    <source>
        <dbReference type="ARBA" id="ARBA00022842"/>
    </source>
</evidence>
<dbReference type="GO" id="GO:0006808">
    <property type="term" value="P:regulation of nitrogen utilization"/>
    <property type="evidence" value="ECO:0007669"/>
    <property type="project" value="UniProtKB-UniRule"/>
</dbReference>
<reference evidence="10" key="1">
    <citation type="submission" date="2023-01" db="EMBL/GenBank/DDBJ databases">
        <title>The diversity of Class Acidimicrobiia in South China Sea sediment environments and the proposal of Iamia marina sp. nov., a novel species of the genus Iamia.</title>
        <authorList>
            <person name="He Y."/>
            <person name="Tian X."/>
        </authorList>
    </citation>
    <scope>NUCLEOTIDE SEQUENCE</scope>
    <source>
        <strain evidence="10">DSM 19957</strain>
    </source>
</reference>
<comment type="caution">
    <text evidence="7">Lacks conserved residue(s) required for the propagation of feature annotation.</text>
</comment>
<dbReference type="Proteomes" id="UP001216390">
    <property type="component" value="Chromosome"/>
</dbReference>
<evidence type="ECO:0000256" key="1">
    <source>
        <dbReference type="ARBA" id="ARBA00022679"/>
    </source>
</evidence>
<comment type="function">
    <text evidence="7">Modifies, by uridylylation and deuridylylation, the PII regulatory proteins (GlnB and homologs), in response to the nitrogen status of the cell that GlnD senses through the glutamine level. Under low glutamine levels, catalyzes the conversion of the PII proteins and UTP to PII-UMP and PPi, while under higher glutamine levels, GlnD hydrolyzes PII-UMP to PII and UMP (deuridylylation). Thus, controls uridylylation state and activity of the PII proteins, and plays an important role in the regulation of nitrogen metabolism.</text>
</comment>
<evidence type="ECO:0000256" key="7">
    <source>
        <dbReference type="HAMAP-Rule" id="MF_00277"/>
    </source>
</evidence>
<organism evidence="10 11">
    <name type="scientific">Iamia majanohamensis</name>
    <dbReference type="NCBI Taxonomy" id="467976"/>
    <lineage>
        <taxon>Bacteria</taxon>
        <taxon>Bacillati</taxon>
        <taxon>Actinomycetota</taxon>
        <taxon>Acidimicrobiia</taxon>
        <taxon>Acidimicrobiales</taxon>
        <taxon>Iamiaceae</taxon>
        <taxon>Iamia</taxon>
    </lineage>
</organism>
<sequence>MRSPSPTPSLAPPGRADATTFDAEAVLAGAGPGLALVDAWTRAVDRWVAALFARAVGSDPATSAVAPAPSGVALVAIGGYGRNQVCPGSDLDLLLLHSRAIEVKPIAEALWYPIWDAGVKLGHSVRTPKEALSLASDDLDTATSLLDVRLLAGDAVLAEGLAREAAAQWEKRGKRWLAKLADSVDERHSRADEVAFLLEPDLKMGRGGLRDVHAVRWAERARQVLLDDDHAPIDAAELDLLAVRAELHRATGRAGDVLTLDQQDAVAEALAVEGGADGLMALVADRGRTIAWRSDETWHRVRAMLAGPGWSMGGRPRAIEPGLELRDREVHLTAEADPEADPPIALRAAAAAARLGTRIDRGSLERLARETAPFGDPWPEGGREALVALLSTGPPAIGQIESLDQLGVWLRVLPEWGPVRNRPQRNAYHRFTVDRHLLEASAGTHELLDTVDRPDLLVLGALLHDIGKGRPGDHTDVGMDLVRAIAPRMGLDEVDTETLVDMVRHHLLLPDVATRRDLDDPATASRVAEQVGSLRTLRLLHGLTVADSRATGPAAWGSWKAGLVATLVERTAVALGAEPGPDAAPPFPSAEHRDLLARREQVIRGEDEVVTVVAPDRPGLLRRVAGVMALHGLDVLSVEAVSSDDGWALERVTVAPPGDEPIAWPKVVADLEAGLAGRLAIRARLADRVRSHRPRNRLRSARVDPPEVRVDNSASREATVLEVHAPDAMGLLERICRAMAEMDLDVRSAKVQTLGDRVVDAFYVRDAEGAKLTDDAHLAEVRRAILHTLDAG</sequence>
<feature type="region of interest" description="Uridylyltransferase" evidence="7">
    <location>
        <begin position="1"/>
        <end position="318"/>
    </location>
</feature>
<evidence type="ECO:0000259" key="9">
    <source>
        <dbReference type="PROSITE" id="PS51831"/>
    </source>
</evidence>
<dbReference type="InterPro" id="IPR013546">
    <property type="entry name" value="PII_UdlTrfase/GS_AdlTrfase"/>
</dbReference>
<comment type="cofactor">
    <cofactor evidence="7">
        <name>Mg(2+)</name>
        <dbReference type="ChEBI" id="CHEBI:18420"/>
    </cofactor>
</comment>
<keyword evidence="5 7" id="KW-0460">Magnesium</keyword>
<gene>
    <name evidence="7" type="primary">glnD</name>
    <name evidence="10" type="ORF">PO878_03625</name>
</gene>
<evidence type="ECO:0000313" key="10">
    <source>
        <dbReference type="EMBL" id="WCO67812.1"/>
    </source>
</evidence>
<protein>
    <recommendedName>
        <fullName evidence="7">Bifunctional uridylyltransferase/uridylyl-removing enzyme</fullName>
        <shortName evidence="7">UTase/UR</shortName>
    </recommendedName>
    <alternativeName>
        <fullName evidence="7">Bifunctional [protein-PII] modification enzyme</fullName>
    </alternativeName>
    <alternativeName>
        <fullName evidence="7">Bifunctional nitrogen sensor protein</fullName>
    </alternativeName>
    <domain>
        <recommendedName>
            <fullName evidence="7">[Protein-PII] uridylyltransferase</fullName>
            <shortName evidence="7">PII uridylyltransferase</shortName>
            <shortName evidence="7">UTase</shortName>
            <ecNumber evidence="7">2.7.7.59</ecNumber>
        </recommendedName>
    </domain>
    <domain>
        <recommendedName>
            <fullName evidence="7">[Protein-PII]-UMP uridylyl-removing enzyme</fullName>
            <shortName evidence="7">UR</shortName>
            <ecNumber evidence="7">3.1.4.-</ecNumber>
        </recommendedName>
    </domain>
</protein>